<gene>
    <name evidence="7" type="ORF">DCAR_0830742</name>
</gene>
<dbReference type="Gramene" id="KZM83982">
    <property type="protein sequence ID" value="KZM83982"/>
    <property type="gene ID" value="DCAR_028596"/>
</dbReference>
<dbReference type="Pfam" id="PF17766">
    <property type="entry name" value="fn3_6"/>
    <property type="match status" value="1"/>
</dbReference>
<dbReference type="SUPFAM" id="SSF52743">
    <property type="entry name" value="Subtilisin-like"/>
    <property type="match status" value="1"/>
</dbReference>
<dbReference type="InterPro" id="IPR045051">
    <property type="entry name" value="SBT"/>
</dbReference>
<proteinExistence type="inferred from homology"/>
<dbReference type="InterPro" id="IPR041469">
    <property type="entry name" value="Subtilisin-like_FN3"/>
</dbReference>
<evidence type="ECO:0000256" key="2">
    <source>
        <dbReference type="ARBA" id="ARBA00022670"/>
    </source>
</evidence>
<dbReference type="InterPro" id="IPR023828">
    <property type="entry name" value="Peptidase_S8_Ser-AS"/>
</dbReference>
<evidence type="ECO:0000256" key="1">
    <source>
        <dbReference type="ARBA" id="ARBA00011073"/>
    </source>
</evidence>
<evidence type="ECO:0000256" key="5">
    <source>
        <dbReference type="ARBA" id="ARBA00022825"/>
    </source>
</evidence>
<dbReference type="PANTHER" id="PTHR10795">
    <property type="entry name" value="PROPROTEIN CONVERTASE SUBTILISIN/KEXIN"/>
    <property type="match status" value="1"/>
</dbReference>
<reference evidence="7" key="2">
    <citation type="submission" date="2022-03" db="EMBL/GenBank/DDBJ databases">
        <title>Draft title - Genomic analysis of global carrot germplasm unveils the trajectory of domestication and the origin of high carotenoid orange carrot.</title>
        <authorList>
            <person name="Iorizzo M."/>
            <person name="Ellison S."/>
            <person name="Senalik D."/>
            <person name="Macko-Podgorni A."/>
            <person name="Grzebelus D."/>
            <person name="Bostan H."/>
            <person name="Rolling W."/>
            <person name="Curaba J."/>
            <person name="Simon P."/>
        </authorList>
    </citation>
    <scope>NUCLEOTIDE SEQUENCE</scope>
    <source>
        <tissue evidence="7">Leaf</tissue>
    </source>
</reference>
<reference evidence="7" key="1">
    <citation type="journal article" date="2016" name="Nat. Genet.">
        <title>A high-quality carrot genome assembly provides new insights into carotenoid accumulation and asterid genome evolution.</title>
        <authorList>
            <person name="Iorizzo M."/>
            <person name="Ellison S."/>
            <person name="Senalik D."/>
            <person name="Zeng P."/>
            <person name="Satapoomin P."/>
            <person name="Huang J."/>
            <person name="Bowman M."/>
            <person name="Iovene M."/>
            <person name="Sanseverino W."/>
            <person name="Cavagnaro P."/>
            <person name="Yildiz M."/>
            <person name="Macko-Podgorni A."/>
            <person name="Moranska E."/>
            <person name="Grzebelus E."/>
            <person name="Grzebelus D."/>
            <person name="Ashrafi H."/>
            <person name="Zheng Z."/>
            <person name="Cheng S."/>
            <person name="Spooner D."/>
            <person name="Van Deynze A."/>
            <person name="Simon P."/>
        </authorList>
    </citation>
    <scope>NUCLEOTIDE SEQUENCE</scope>
    <source>
        <tissue evidence="7">Leaf</tissue>
    </source>
</reference>
<protein>
    <submittedName>
        <fullName evidence="7">Uncharacterized protein</fullName>
    </submittedName>
</protein>
<keyword evidence="3" id="KW-0732">Signal</keyword>
<comment type="similarity">
    <text evidence="1 6">Belongs to the peptidase S8 family.</text>
</comment>
<evidence type="ECO:0000313" key="7">
    <source>
        <dbReference type="EMBL" id="WOH11262.1"/>
    </source>
</evidence>
<dbReference type="OMA" id="EHRRTIF"/>
<dbReference type="EMBL" id="CP093350">
    <property type="protein sequence ID" value="WOH11262.1"/>
    <property type="molecule type" value="Genomic_DNA"/>
</dbReference>
<dbReference type="Gene3D" id="2.60.40.2310">
    <property type="match status" value="1"/>
</dbReference>
<accession>A0A175YMB8</accession>
<keyword evidence="2" id="KW-0645">Protease</keyword>
<dbReference type="Proteomes" id="UP000077755">
    <property type="component" value="Chromosome 8"/>
</dbReference>
<dbReference type="Pfam" id="PF00082">
    <property type="entry name" value="Peptidase_S8"/>
    <property type="match status" value="1"/>
</dbReference>
<dbReference type="InterPro" id="IPR036852">
    <property type="entry name" value="Peptidase_S8/S53_dom_sf"/>
</dbReference>
<dbReference type="PROSITE" id="PS00138">
    <property type="entry name" value="SUBTILASE_SER"/>
    <property type="match status" value="1"/>
</dbReference>
<sequence>MEFLQNTMHASGSSASVDPGDFHVDLDLRSICLAKIGVIDEGCRGTLKEEDKNVFESLSVEVFHSDDCKGEADATVISMSLGYDAEVAQKIRHPGNDVVGLELLHAIEKEVLTIVSIGNEGPIKESVVCCRPWTMIVGACTNGNILETIVEIAIKDENEGFMLLYTRLKGASLNVIDTQFLKLRESLYVRFLKSKYQNDNRNVFMSNFSSRGPSRLYEDNMSPDIVVVGSAVLVSHTTFVPLNMVEGWYRNCIIESGTSYACPLVAAYALIVYSCHPEWSPLEVKSALITTASSFAATCIPGSEFAYGAGSTNLELALSPGLVYNESYDSFEEYVEHRRTIFDLNLPTFVASFSYSHLSFEQIFKRELTNVGESAEEYTFSVQIFKNTLDPEVEIKAIPSCLKFEPGEKQKFELHVRVLPYSCPGSELSGMIIWESSTGGQTVRSLIHLYHLSKFDKLVWYKMDDDENEMDEGWVDDEE</sequence>
<keyword evidence="8" id="KW-1185">Reference proteome</keyword>
<dbReference type="Gene3D" id="3.40.50.200">
    <property type="entry name" value="Peptidase S8/S53 domain"/>
    <property type="match status" value="1"/>
</dbReference>
<evidence type="ECO:0000256" key="4">
    <source>
        <dbReference type="ARBA" id="ARBA00022801"/>
    </source>
</evidence>
<dbReference type="PROSITE" id="PS51892">
    <property type="entry name" value="SUBTILASE"/>
    <property type="match status" value="1"/>
</dbReference>
<name>A0A175YMB8_DAUCS</name>
<dbReference type="GO" id="GO:0006508">
    <property type="term" value="P:proteolysis"/>
    <property type="evidence" value="ECO:0007669"/>
    <property type="project" value="UniProtKB-KW"/>
</dbReference>
<evidence type="ECO:0000256" key="6">
    <source>
        <dbReference type="PROSITE-ProRule" id="PRU01240"/>
    </source>
</evidence>
<dbReference type="AlphaFoldDB" id="A0A175YMB8"/>
<keyword evidence="5" id="KW-0720">Serine protease</keyword>
<evidence type="ECO:0000256" key="3">
    <source>
        <dbReference type="ARBA" id="ARBA00022729"/>
    </source>
</evidence>
<dbReference type="GO" id="GO:0004252">
    <property type="term" value="F:serine-type endopeptidase activity"/>
    <property type="evidence" value="ECO:0007669"/>
    <property type="project" value="InterPro"/>
</dbReference>
<dbReference type="InterPro" id="IPR000209">
    <property type="entry name" value="Peptidase_S8/S53_dom"/>
</dbReference>
<comment type="caution">
    <text evidence="6">Lacks conserved residue(s) required for the propagation of feature annotation.</text>
</comment>
<evidence type="ECO:0000313" key="8">
    <source>
        <dbReference type="Proteomes" id="UP000077755"/>
    </source>
</evidence>
<organism evidence="7 8">
    <name type="scientific">Daucus carota subsp. sativus</name>
    <name type="common">Carrot</name>
    <dbReference type="NCBI Taxonomy" id="79200"/>
    <lineage>
        <taxon>Eukaryota</taxon>
        <taxon>Viridiplantae</taxon>
        <taxon>Streptophyta</taxon>
        <taxon>Embryophyta</taxon>
        <taxon>Tracheophyta</taxon>
        <taxon>Spermatophyta</taxon>
        <taxon>Magnoliopsida</taxon>
        <taxon>eudicotyledons</taxon>
        <taxon>Gunneridae</taxon>
        <taxon>Pentapetalae</taxon>
        <taxon>asterids</taxon>
        <taxon>campanulids</taxon>
        <taxon>Apiales</taxon>
        <taxon>Apiaceae</taxon>
        <taxon>Apioideae</taxon>
        <taxon>Scandiceae</taxon>
        <taxon>Daucinae</taxon>
        <taxon>Daucus</taxon>
        <taxon>Daucus sect. Daucus</taxon>
    </lineage>
</organism>
<keyword evidence="4" id="KW-0378">Hydrolase</keyword>